<feature type="compositionally biased region" description="Basic and acidic residues" evidence="1">
    <location>
        <begin position="352"/>
        <end position="361"/>
    </location>
</feature>
<name>A0A9P8JLZ7_AURME</name>
<protein>
    <submittedName>
        <fullName evidence="2">Uncharacterized protein</fullName>
    </submittedName>
</protein>
<accession>A0A9P8JLZ7</accession>
<dbReference type="AlphaFoldDB" id="A0A9P8JLZ7"/>
<keyword evidence="3" id="KW-1185">Reference proteome</keyword>
<dbReference type="Proteomes" id="UP000729357">
    <property type="component" value="Unassembled WGS sequence"/>
</dbReference>
<feature type="non-terminal residue" evidence="2">
    <location>
        <position position="397"/>
    </location>
</feature>
<organism evidence="2 3">
    <name type="scientific">Aureobasidium melanogenum</name>
    <name type="common">Aureobasidium pullulans var. melanogenum</name>
    <dbReference type="NCBI Taxonomy" id="46634"/>
    <lineage>
        <taxon>Eukaryota</taxon>
        <taxon>Fungi</taxon>
        <taxon>Dikarya</taxon>
        <taxon>Ascomycota</taxon>
        <taxon>Pezizomycotina</taxon>
        <taxon>Dothideomycetes</taxon>
        <taxon>Dothideomycetidae</taxon>
        <taxon>Dothideales</taxon>
        <taxon>Saccotheciaceae</taxon>
        <taxon>Aureobasidium</taxon>
    </lineage>
</organism>
<proteinExistence type="predicted"/>
<evidence type="ECO:0000256" key="1">
    <source>
        <dbReference type="SAM" id="MobiDB-lite"/>
    </source>
</evidence>
<gene>
    <name evidence="2" type="ORF">KCU98_g16099</name>
</gene>
<reference evidence="2" key="1">
    <citation type="journal article" date="2021" name="J Fungi (Basel)">
        <title>Virulence traits and population genomics of the black yeast Aureobasidium melanogenum.</title>
        <authorList>
            <person name="Cernosa A."/>
            <person name="Sun X."/>
            <person name="Gostincar C."/>
            <person name="Fang C."/>
            <person name="Gunde-Cimerman N."/>
            <person name="Song Z."/>
        </authorList>
    </citation>
    <scope>NUCLEOTIDE SEQUENCE</scope>
    <source>
        <strain evidence="2">EXF-9298</strain>
    </source>
</reference>
<feature type="region of interest" description="Disordered" evidence="1">
    <location>
        <begin position="352"/>
        <end position="397"/>
    </location>
</feature>
<feature type="compositionally biased region" description="Low complexity" evidence="1">
    <location>
        <begin position="299"/>
        <end position="323"/>
    </location>
</feature>
<sequence>MAPKPIRYHDTSSGLSWNETIISTSSRPISSQIHDFLHRAVGVPPPLYTSKEHGLGVDALETMALRCLLNNLAMLEAESLEPVPEIVLERLWREIQKNNLQSLHLWQIFTKVSPASPPTPTYKTTTHHHLPLSLLAPSISASPSTYLTALTLVPTIADYNTSTHLLPSLPNLVSLHINGSSLSTKETSMITDDTMRFWNKKARNGNAFPCLKMLFLRFQMGVTELSLGQLDGFGKLEMVVTSRCGISIREGKKVVKDKGWKMTRLMNSKAFYEHADTALETKPSGRNFLDLVDEYITSTLTSPSPSTTTPSSSSSPPTTPLSLIQLGRQPPTASTNILFTTNELECWVKDDGKSQQLEQERRKRVQEEEEQKQENGKKRRRIKEAKRRDLLQLLEGM</sequence>
<comment type="caution">
    <text evidence="2">The sequence shown here is derived from an EMBL/GenBank/DDBJ whole genome shotgun (WGS) entry which is preliminary data.</text>
</comment>
<evidence type="ECO:0000313" key="2">
    <source>
        <dbReference type="EMBL" id="KAG9967875.1"/>
    </source>
</evidence>
<evidence type="ECO:0000313" key="3">
    <source>
        <dbReference type="Proteomes" id="UP000729357"/>
    </source>
</evidence>
<dbReference type="EMBL" id="JAHFXS010003579">
    <property type="protein sequence ID" value="KAG9967875.1"/>
    <property type="molecule type" value="Genomic_DNA"/>
</dbReference>
<reference evidence="2" key="2">
    <citation type="submission" date="2021-08" db="EMBL/GenBank/DDBJ databases">
        <authorList>
            <person name="Gostincar C."/>
            <person name="Sun X."/>
            <person name="Song Z."/>
            <person name="Gunde-Cimerman N."/>
        </authorList>
    </citation>
    <scope>NUCLEOTIDE SEQUENCE</scope>
    <source>
        <strain evidence="2">EXF-9298</strain>
    </source>
</reference>
<feature type="region of interest" description="Disordered" evidence="1">
    <location>
        <begin position="299"/>
        <end position="329"/>
    </location>
</feature>